<gene>
    <name evidence="1" type="ORF">ACFSGJ_18150</name>
</gene>
<evidence type="ECO:0000313" key="1">
    <source>
        <dbReference type="EMBL" id="MFD1914129.1"/>
    </source>
</evidence>
<evidence type="ECO:0000313" key="2">
    <source>
        <dbReference type="Proteomes" id="UP001597353"/>
    </source>
</evidence>
<protein>
    <recommendedName>
        <fullName evidence="3">ArsR family transcriptional regulator</fullName>
    </recommendedName>
</protein>
<evidence type="ECO:0008006" key="3">
    <source>
        <dbReference type="Google" id="ProtNLM"/>
    </source>
</evidence>
<proteinExistence type="predicted"/>
<accession>A0ABW4S9T5</accession>
<dbReference type="InterPro" id="IPR036390">
    <property type="entry name" value="WH_DNA-bd_sf"/>
</dbReference>
<sequence length="105" mass="11846">MKEQLSSRMDQLIREDARLIILRALADQTDETLHSGYLVEELRRFGIRRDRGWVHDELAWLSERGAVTTISAGSVVVATLAERGARHLEREIALDGIKRPSRPGG</sequence>
<dbReference type="Proteomes" id="UP001597353">
    <property type="component" value="Unassembled WGS sequence"/>
</dbReference>
<organism evidence="1 2">
    <name type="scientific">Halodurantibacterium flavum</name>
    <dbReference type="NCBI Taxonomy" id="1382802"/>
    <lineage>
        <taxon>Bacteria</taxon>
        <taxon>Pseudomonadati</taxon>
        <taxon>Pseudomonadota</taxon>
        <taxon>Alphaproteobacteria</taxon>
        <taxon>Rhodobacterales</taxon>
        <taxon>Paracoccaceae</taxon>
        <taxon>Halodurantibacterium</taxon>
    </lineage>
</organism>
<name>A0ABW4S9T5_9RHOB</name>
<dbReference type="RefSeq" id="WP_390265153.1">
    <property type="nucleotide sequence ID" value="NZ_JBHUGH010000034.1"/>
</dbReference>
<reference evidence="2" key="1">
    <citation type="journal article" date="2019" name="Int. J. Syst. Evol. Microbiol.">
        <title>The Global Catalogue of Microorganisms (GCM) 10K type strain sequencing project: providing services to taxonomists for standard genome sequencing and annotation.</title>
        <authorList>
            <consortium name="The Broad Institute Genomics Platform"/>
            <consortium name="The Broad Institute Genome Sequencing Center for Infectious Disease"/>
            <person name="Wu L."/>
            <person name="Ma J."/>
        </authorList>
    </citation>
    <scope>NUCLEOTIDE SEQUENCE [LARGE SCALE GENOMIC DNA]</scope>
    <source>
        <strain evidence="2">CGMCC 4.7242</strain>
    </source>
</reference>
<keyword evidence="2" id="KW-1185">Reference proteome</keyword>
<comment type="caution">
    <text evidence="1">The sequence shown here is derived from an EMBL/GenBank/DDBJ whole genome shotgun (WGS) entry which is preliminary data.</text>
</comment>
<dbReference type="SUPFAM" id="SSF46785">
    <property type="entry name" value="Winged helix' DNA-binding domain"/>
    <property type="match status" value="1"/>
</dbReference>
<dbReference type="EMBL" id="JBHUGH010000034">
    <property type="protein sequence ID" value="MFD1914129.1"/>
    <property type="molecule type" value="Genomic_DNA"/>
</dbReference>